<organism evidence="1 2">
    <name type="scientific">Liquorilactobacillus hordei DSM 19519</name>
    <dbReference type="NCBI Taxonomy" id="1423759"/>
    <lineage>
        <taxon>Bacteria</taxon>
        <taxon>Bacillati</taxon>
        <taxon>Bacillota</taxon>
        <taxon>Bacilli</taxon>
        <taxon>Lactobacillales</taxon>
        <taxon>Lactobacillaceae</taxon>
        <taxon>Liquorilactobacillus</taxon>
    </lineage>
</organism>
<protein>
    <submittedName>
        <fullName evidence="1">Uncharacterized protein</fullName>
    </submittedName>
</protein>
<dbReference type="STRING" id="1423759.FC92_GL001087"/>
<dbReference type="Proteomes" id="UP000051448">
    <property type="component" value="Unassembled WGS sequence"/>
</dbReference>
<evidence type="ECO:0000313" key="1">
    <source>
        <dbReference type="EMBL" id="KRL08014.1"/>
    </source>
</evidence>
<accession>A0A0R1MJA6</accession>
<comment type="caution">
    <text evidence="1">The sequence shown here is derived from an EMBL/GenBank/DDBJ whole genome shotgun (WGS) entry which is preliminary data.</text>
</comment>
<dbReference type="RefSeq" id="WP_057868801.1">
    <property type="nucleotide sequence ID" value="NZ_AZDX01000003.1"/>
</dbReference>
<dbReference type="AlphaFoldDB" id="A0A0R1MJA6"/>
<dbReference type="PATRIC" id="fig|1423759.3.peg.1151"/>
<proteinExistence type="predicted"/>
<dbReference type="GeneID" id="98309515"/>
<evidence type="ECO:0000313" key="2">
    <source>
        <dbReference type="Proteomes" id="UP000051448"/>
    </source>
</evidence>
<gene>
    <name evidence="1" type="ORF">FC92_GL001087</name>
</gene>
<dbReference type="EMBL" id="AZDX01000003">
    <property type="protein sequence ID" value="KRL08014.1"/>
    <property type="molecule type" value="Genomic_DNA"/>
</dbReference>
<name>A0A0R1MJA6_9LACO</name>
<sequence>MRINQNILKKIYKSIKGTNRYITKYENGIKTTFREYKKDVIEVVIKDGEDEFVSRYDKNGFVIYTTVLSKKK</sequence>
<keyword evidence="2" id="KW-1185">Reference proteome</keyword>
<reference evidence="1 2" key="1">
    <citation type="journal article" date="2015" name="Genome Announc.">
        <title>Expanding the biotechnology potential of lactobacilli through comparative genomics of 213 strains and associated genera.</title>
        <authorList>
            <person name="Sun Z."/>
            <person name="Harris H.M."/>
            <person name="McCann A."/>
            <person name="Guo C."/>
            <person name="Argimon S."/>
            <person name="Zhang W."/>
            <person name="Yang X."/>
            <person name="Jeffery I.B."/>
            <person name="Cooney J.C."/>
            <person name="Kagawa T.F."/>
            <person name="Liu W."/>
            <person name="Song Y."/>
            <person name="Salvetti E."/>
            <person name="Wrobel A."/>
            <person name="Rasinkangas P."/>
            <person name="Parkhill J."/>
            <person name="Rea M.C."/>
            <person name="O'Sullivan O."/>
            <person name="Ritari J."/>
            <person name="Douillard F.P."/>
            <person name="Paul Ross R."/>
            <person name="Yang R."/>
            <person name="Briner A.E."/>
            <person name="Felis G.E."/>
            <person name="de Vos W.M."/>
            <person name="Barrangou R."/>
            <person name="Klaenhammer T.R."/>
            <person name="Caufield P.W."/>
            <person name="Cui Y."/>
            <person name="Zhang H."/>
            <person name="O'Toole P.W."/>
        </authorList>
    </citation>
    <scope>NUCLEOTIDE SEQUENCE [LARGE SCALE GENOMIC DNA]</scope>
    <source>
        <strain evidence="1 2">DSM 19519</strain>
    </source>
</reference>